<feature type="signal peptide" evidence="10">
    <location>
        <begin position="1"/>
        <end position="21"/>
    </location>
</feature>
<evidence type="ECO:0000256" key="1">
    <source>
        <dbReference type="ARBA" id="ARBA00004191"/>
    </source>
</evidence>
<dbReference type="InterPro" id="IPR011050">
    <property type="entry name" value="Pectin_lyase_fold/virulence"/>
</dbReference>
<evidence type="ECO:0000256" key="4">
    <source>
        <dbReference type="ARBA" id="ARBA00022525"/>
    </source>
</evidence>
<sequence length="321" mass="34955">MEASFSLFFVFILSLLAVTKSDNPVFDVLHYGAVGDGQTDDTNAFLEAWKSTCASDSSSSTMHVPSYKTFLIQPLIFNGPCNSKGVIVQIDGNLVAPIEPSNWKCEDDNCHRWIYFHKVDGLKVRGHGTIDGHGDDCISIGDGTSNLKVSNIICGPGHGISIGSLGKDGANDEVEYVTVSDSVLIGATNGVRIKTWQGGRGYARNFVFERILFHETSNPIIIDQYYCDHEECITSESAVQISNVTYSKMLGTSRRKIAVTLKCSESHPCRDIVIDDMAIFSRGENEAQYECSNVTGPDSEPVSLLATGFTDRIGRTTGRTG</sequence>
<evidence type="ECO:0000313" key="11">
    <source>
        <dbReference type="EMBL" id="KAK4489845.1"/>
    </source>
</evidence>
<evidence type="ECO:0000256" key="9">
    <source>
        <dbReference type="RuleBase" id="RU361169"/>
    </source>
</evidence>
<keyword evidence="6 9" id="KW-0326">Glycosidase</keyword>
<evidence type="ECO:0008006" key="13">
    <source>
        <dbReference type="Google" id="ProtNLM"/>
    </source>
</evidence>
<comment type="similarity">
    <text evidence="2 9">Belongs to the glycosyl hydrolase 28 family.</text>
</comment>
<name>A0ABR0DKT3_9LAMI</name>
<evidence type="ECO:0000313" key="12">
    <source>
        <dbReference type="Proteomes" id="UP001291926"/>
    </source>
</evidence>
<evidence type="ECO:0000256" key="6">
    <source>
        <dbReference type="ARBA" id="ARBA00023295"/>
    </source>
</evidence>
<protein>
    <recommendedName>
        <fullName evidence="13">Polygalacturonase</fullName>
    </recommendedName>
</protein>
<evidence type="ECO:0000256" key="3">
    <source>
        <dbReference type="ARBA" id="ARBA00022512"/>
    </source>
</evidence>
<keyword evidence="7" id="KW-0961">Cell wall biogenesis/degradation</keyword>
<keyword evidence="4" id="KW-0964">Secreted</keyword>
<keyword evidence="5 9" id="KW-0378">Hydrolase</keyword>
<evidence type="ECO:0000256" key="7">
    <source>
        <dbReference type="ARBA" id="ARBA00023316"/>
    </source>
</evidence>
<dbReference type="InterPro" id="IPR000743">
    <property type="entry name" value="Glyco_hydro_28"/>
</dbReference>
<dbReference type="InterPro" id="IPR012334">
    <property type="entry name" value="Pectin_lyas_fold"/>
</dbReference>
<keyword evidence="12" id="KW-1185">Reference proteome</keyword>
<evidence type="ECO:0000256" key="8">
    <source>
        <dbReference type="PROSITE-ProRule" id="PRU10052"/>
    </source>
</evidence>
<evidence type="ECO:0000256" key="5">
    <source>
        <dbReference type="ARBA" id="ARBA00022801"/>
    </source>
</evidence>
<dbReference type="SUPFAM" id="SSF51126">
    <property type="entry name" value="Pectin lyase-like"/>
    <property type="match status" value="1"/>
</dbReference>
<dbReference type="PROSITE" id="PS00502">
    <property type="entry name" value="POLYGALACTURONASE"/>
    <property type="match status" value="1"/>
</dbReference>
<organism evidence="11 12">
    <name type="scientific">Penstemon davidsonii</name>
    <dbReference type="NCBI Taxonomy" id="160366"/>
    <lineage>
        <taxon>Eukaryota</taxon>
        <taxon>Viridiplantae</taxon>
        <taxon>Streptophyta</taxon>
        <taxon>Embryophyta</taxon>
        <taxon>Tracheophyta</taxon>
        <taxon>Spermatophyta</taxon>
        <taxon>Magnoliopsida</taxon>
        <taxon>eudicotyledons</taxon>
        <taxon>Gunneridae</taxon>
        <taxon>Pentapetalae</taxon>
        <taxon>asterids</taxon>
        <taxon>lamiids</taxon>
        <taxon>Lamiales</taxon>
        <taxon>Plantaginaceae</taxon>
        <taxon>Cheloneae</taxon>
        <taxon>Penstemon</taxon>
    </lineage>
</organism>
<dbReference type="PANTHER" id="PTHR31375">
    <property type="match status" value="1"/>
</dbReference>
<keyword evidence="3" id="KW-0134">Cell wall</keyword>
<dbReference type="EMBL" id="JAYDYQ010001087">
    <property type="protein sequence ID" value="KAK4489845.1"/>
    <property type="molecule type" value="Genomic_DNA"/>
</dbReference>
<comment type="subcellular location">
    <subcellularLocation>
        <location evidence="1">Secreted</location>
        <location evidence="1">Cell wall</location>
    </subcellularLocation>
</comment>
<proteinExistence type="inferred from homology"/>
<dbReference type="Proteomes" id="UP001291926">
    <property type="component" value="Unassembled WGS sequence"/>
</dbReference>
<dbReference type="Pfam" id="PF00295">
    <property type="entry name" value="Glyco_hydro_28"/>
    <property type="match status" value="1"/>
</dbReference>
<evidence type="ECO:0000256" key="10">
    <source>
        <dbReference type="SAM" id="SignalP"/>
    </source>
</evidence>
<keyword evidence="10" id="KW-0732">Signal</keyword>
<comment type="caution">
    <text evidence="11">The sequence shown here is derived from an EMBL/GenBank/DDBJ whole genome shotgun (WGS) entry which is preliminary data.</text>
</comment>
<dbReference type="Gene3D" id="2.160.20.10">
    <property type="entry name" value="Single-stranded right-handed beta-helix, Pectin lyase-like"/>
    <property type="match status" value="2"/>
</dbReference>
<feature type="active site" evidence="8">
    <location>
        <position position="158"/>
    </location>
</feature>
<feature type="chain" id="PRO_5045437161" description="Polygalacturonase" evidence="10">
    <location>
        <begin position="22"/>
        <end position="321"/>
    </location>
</feature>
<evidence type="ECO:0000256" key="2">
    <source>
        <dbReference type="ARBA" id="ARBA00008834"/>
    </source>
</evidence>
<gene>
    <name evidence="11" type="ORF">RD792_000490</name>
</gene>
<accession>A0ABR0DKT3</accession>
<reference evidence="11 12" key="1">
    <citation type="journal article" date="2023" name="bioRxiv">
        <title>Genome report: Whole genome sequence and annotation of Penstemon davidsonii.</title>
        <authorList>
            <person name="Ostevik K.L."/>
            <person name="Alabady M."/>
            <person name="Zhang M."/>
            <person name="Rausher M.D."/>
        </authorList>
    </citation>
    <scope>NUCLEOTIDE SEQUENCE [LARGE SCALE GENOMIC DNA]</scope>
    <source>
        <strain evidence="11">DNT005</strain>
        <tissue evidence="11">Whole leaf</tissue>
    </source>
</reference>